<comment type="caution">
    <text evidence="3">The sequence shown here is derived from an EMBL/GenBank/DDBJ whole genome shotgun (WGS) entry which is preliminary data.</text>
</comment>
<evidence type="ECO:0000313" key="4">
    <source>
        <dbReference type="Proteomes" id="UP001610818"/>
    </source>
</evidence>
<keyword evidence="2" id="KW-0472">Membrane</keyword>
<proteinExistence type="predicted"/>
<name>A0ABW7QGZ9_9ACTN</name>
<evidence type="ECO:0000256" key="1">
    <source>
        <dbReference type="ARBA" id="ARBA00004370"/>
    </source>
</evidence>
<evidence type="ECO:0008006" key="5">
    <source>
        <dbReference type="Google" id="ProtNLM"/>
    </source>
</evidence>
<organism evidence="3 4">
    <name type="scientific">Streptomyces longisporoflavus</name>
    <dbReference type="NCBI Taxonomy" id="28044"/>
    <lineage>
        <taxon>Bacteria</taxon>
        <taxon>Bacillati</taxon>
        <taxon>Actinomycetota</taxon>
        <taxon>Actinomycetes</taxon>
        <taxon>Kitasatosporales</taxon>
        <taxon>Streptomycetaceae</taxon>
        <taxon>Streptomyces</taxon>
    </lineage>
</organism>
<dbReference type="PANTHER" id="PTHR37042:SF4">
    <property type="entry name" value="OUTER MEMBRANE PROTEIN RV1973"/>
    <property type="match status" value="1"/>
</dbReference>
<comment type="subcellular location">
    <subcellularLocation>
        <location evidence="1">Membrane</location>
    </subcellularLocation>
</comment>
<dbReference type="RefSeq" id="WP_397707740.1">
    <property type="nucleotide sequence ID" value="NZ_JBIRGN010000001.1"/>
</dbReference>
<sequence length="172" mass="18229">MTDAAAVKRRSAWPAALLAGALFCGFAGWTYAHTRADDDLAHARDRDGALDAARRHIAVVNTMDGQHVRASLRAWTKAADGPLADELRRTGDDSAKVLEQEGTSTRATVTDAAVTALDSRAGTAKVIATVRVEVTARTGKSTTDRKRFEARLDDNGAGWKLSSLSAVPVAAE</sequence>
<keyword evidence="4" id="KW-1185">Reference proteome</keyword>
<dbReference type="EMBL" id="JBIRGQ010000001">
    <property type="protein sequence ID" value="MFH8544242.1"/>
    <property type="molecule type" value="Genomic_DNA"/>
</dbReference>
<evidence type="ECO:0000256" key="2">
    <source>
        <dbReference type="ARBA" id="ARBA00023136"/>
    </source>
</evidence>
<dbReference type="Proteomes" id="UP001610818">
    <property type="component" value="Unassembled WGS sequence"/>
</dbReference>
<accession>A0ABW7QGZ9</accession>
<gene>
    <name evidence="3" type="ORF">ACH4F9_04425</name>
</gene>
<reference evidence="3 4" key="1">
    <citation type="submission" date="2024-10" db="EMBL/GenBank/DDBJ databases">
        <title>The Natural Products Discovery Center: Release of the First 8490 Sequenced Strains for Exploring Actinobacteria Biosynthetic Diversity.</title>
        <authorList>
            <person name="Kalkreuter E."/>
            <person name="Kautsar S.A."/>
            <person name="Yang D."/>
            <person name="Bader C.D."/>
            <person name="Teijaro C.N."/>
            <person name="Fluegel L."/>
            <person name="Davis C.M."/>
            <person name="Simpson J.R."/>
            <person name="Lauterbach L."/>
            <person name="Steele A.D."/>
            <person name="Gui C."/>
            <person name="Meng S."/>
            <person name="Li G."/>
            <person name="Viehrig K."/>
            <person name="Ye F."/>
            <person name="Su P."/>
            <person name="Kiefer A.F."/>
            <person name="Nichols A."/>
            <person name="Cepeda A.J."/>
            <person name="Yan W."/>
            <person name="Fan B."/>
            <person name="Jiang Y."/>
            <person name="Adhikari A."/>
            <person name="Zheng C.-J."/>
            <person name="Schuster L."/>
            <person name="Cowan T.M."/>
            <person name="Smanski M.J."/>
            <person name="Chevrette M.G."/>
            <person name="De Carvalho L.P.S."/>
            <person name="Shen B."/>
        </authorList>
    </citation>
    <scope>NUCLEOTIDE SEQUENCE [LARGE SCALE GENOMIC DNA]</scope>
    <source>
        <strain evidence="3 4">NPDC017990</strain>
    </source>
</reference>
<dbReference type="PANTHER" id="PTHR37042">
    <property type="entry name" value="OUTER MEMBRANE PROTEIN RV1973"/>
    <property type="match status" value="1"/>
</dbReference>
<evidence type="ECO:0000313" key="3">
    <source>
        <dbReference type="EMBL" id="MFH8544242.1"/>
    </source>
</evidence>
<protein>
    <recommendedName>
        <fullName evidence="5">Mce-associated membrane protein</fullName>
    </recommendedName>
</protein>